<accession>A0A6V7INH0</accession>
<organism evidence="1">
    <name type="scientific">Bracon brevicornis</name>
    <dbReference type="NCBI Taxonomy" id="1563983"/>
    <lineage>
        <taxon>Eukaryota</taxon>
        <taxon>Metazoa</taxon>
        <taxon>Ecdysozoa</taxon>
        <taxon>Arthropoda</taxon>
        <taxon>Hexapoda</taxon>
        <taxon>Insecta</taxon>
        <taxon>Pterygota</taxon>
        <taxon>Neoptera</taxon>
        <taxon>Endopterygota</taxon>
        <taxon>Hymenoptera</taxon>
        <taxon>Apocrita</taxon>
        <taxon>Ichneumonoidea</taxon>
        <taxon>Braconidae</taxon>
        <taxon>Braconinae</taxon>
        <taxon>Bracon</taxon>
    </lineage>
</organism>
<dbReference type="EMBL" id="CADCXW020000007">
    <property type="protein sequence ID" value="CAD1539775.1"/>
    <property type="molecule type" value="Genomic_DNA"/>
</dbReference>
<proteinExistence type="predicted"/>
<sequence length="23" mass="2419">MEALGSQSGKTIKKIQIANCGQL</sequence>
<protein>
    <submittedName>
        <fullName evidence="1">Uncharacterized protein</fullName>
    </submittedName>
</protein>
<name>A0A6V7INH0_9HYME</name>
<gene>
    <name evidence="1" type="ORF">BBRV_LOCUS26862</name>
</gene>
<dbReference type="AlphaFoldDB" id="A0A6V7INH0"/>
<reference evidence="1" key="1">
    <citation type="submission" date="2020-07" db="EMBL/GenBank/DDBJ databases">
        <authorList>
            <person name="Ferguson B K."/>
        </authorList>
    </citation>
    <scope>NUCLEOTIDE SEQUENCE</scope>
    <source>
        <strain evidence="1">L06</strain>
    </source>
</reference>
<evidence type="ECO:0000313" key="1">
    <source>
        <dbReference type="EMBL" id="CAD1539775.1"/>
    </source>
</evidence>